<sequence length="437" mass="46613">MKPASTAAIQSAAGIAGCGCVMMAGIPLVVVVMIATILSNPLTLLRVCAPNDTSGSGGSGAVQARAEGGNPGSIPSNYYKLYKKAASEWNLPWTALAAIGWVETRHGTAKDANGNPAQGVLSGQNFAGAGGPMQFLQSTFDVAKVDGDGDGEFSRYQPADAIYSAAKLLKLHIMPGVGEKALKARILTQQELAYSIHRYNPTEDHSYQRNVLSVKAAYDKKYDVMEPNYASSDCSSFSGLSFGSRSFGERIAYAAALSAIREPGKPEPPRTKEQDKSFKAIDYSWGGGSWNGPDHGICCSPGGQDGRKFWGFDCSGFVVHTVYQASGKKIKLPRTTQRMVRSNLGVRVPRDQLIPGDLLFFGVGEATHVAVFYGNFRGRLWMVEALRPGTKVMFSEFGGRRNFITGYRVKPPPGLADAPGQYRAMPSGAADIGAGAM</sequence>
<keyword evidence="3" id="KW-0378">Hydrolase</keyword>
<dbReference type="InterPro" id="IPR023346">
    <property type="entry name" value="Lysozyme-like_dom_sf"/>
</dbReference>
<dbReference type="EMBL" id="JBHTIR010004266">
    <property type="protein sequence ID" value="MFD0856810.1"/>
    <property type="molecule type" value="Genomic_DNA"/>
</dbReference>
<evidence type="ECO:0000313" key="8">
    <source>
        <dbReference type="Proteomes" id="UP001597083"/>
    </source>
</evidence>
<dbReference type="CDD" id="cd13399">
    <property type="entry name" value="Slt35-like"/>
    <property type="match status" value="1"/>
</dbReference>
<dbReference type="SUPFAM" id="SSF53955">
    <property type="entry name" value="Lysozyme-like"/>
    <property type="match status" value="1"/>
</dbReference>
<proteinExistence type="inferred from homology"/>
<dbReference type="Pfam" id="PF13406">
    <property type="entry name" value="SLT_2"/>
    <property type="match status" value="1"/>
</dbReference>
<dbReference type="Gene3D" id="1.10.530.10">
    <property type="match status" value="1"/>
</dbReference>
<accession>A0ABW3CRH2</accession>
<dbReference type="PANTHER" id="PTHR47359">
    <property type="entry name" value="PEPTIDOGLYCAN DL-ENDOPEPTIDASE CWLO"/>
    <property type="match status" value="1"/>
</dbReference>
<evidence type="ECO:0000256" key="1">
    <source>
        <dbReference type="ARBA" id="ARBA00007074"/>
    </source>
</evidence>
<dbReference type="InterPro" id="IPR038765">
    <property type="entry name" value="Papain-like_cys_pep_sf"/>
</dbReference>
<evidence type="ECO:0000313" key="7">
    <source>
        <dbReference type="EMBL" id="MFD0856810.1"/>
    </source>
</evidence>
<keyword evidence="5" id="KW-0812">Transmembrane</keyword>
<keyword evidence="2" id="KW-0645">Protease</keyword>
<keyword evidence="5" id="KW-0472">Membrane</keyword>
<dbReference type="SUPFAM" id="SSF54001">
    <property type="entry name" value="Cysteine proteinases"/>
    <property type="match status" value="1"/>
</dbReference>
<comment type="similarity">
    <text evidence="1">Belongs to the peptidase C40 family.</text>
</comment>
<evidence type="ECO:0000256" key="5">
    <source>
        <dbReference type="SAM" id="Phobius"/>
    </source>
</evidence>
<protein>
    <submittedName>
        <fullName evidence="7">NlpC/P60 family protein</fullName>
    </submittedName>
</protein>
<keyword evidence="8" id="KW-1185">Reference proteome</keyword>
<evidence type="ECO:0000256" key="2">
    <source>
        <dbReference type="ARBA" id="ARBA00022670"/>
    </source>
</evidence>
<organism evidence="7 8">
    <name type="scientific">Actinomadura adrarensis</name>
    <dbReference type="NCBI Taxonomy" id="1819600"/>
    <lineage>
        <taxon>Bacteria</taxon>
        <taxon>Bacillati</taxon>
        <taxon>Actinomycetota</taxon>
        <taxon>Actinomycetes</taxon>
        <taxon>Streptosporangiales</taxon>
        <taxon>Thermomonosporaceae</taxon>
        <taxon>Actinomadura</taxon>
    </lineage>
</organism>
<evidence type="ECO:0000256" key="4">
    <source>
        <dbReference type="ARBA" id="ARBA00022807"/>
    </source>
</evidence>
<dbReference type="InterPro" id="IPR051794">
    <property type="entry name" value="PG_Endopeptidase_C40"/>
</dbReference>
<feature type="domain" description="NlpC/P60" evidence="6">
    <location>
        <begin position="265"/>
        <end position="410"/>
    </location>
</feature>
<dbReference type="Proteomes" id="UP001597083">
    <property type="component" value="Unassembled WGS sequence"/>
</dbReference>
<name>A0ABW3CRH2_9ACTN</name>
<keyword evidence="4" id="KW-0788">Thiol protease</keyword>
<dbReference type="Gene3D" id="3.90.1720.10">
    <property type="entry name" value="endopeptidase domain like (from Nostoc punctiforme)"/>
    <property type="match status" value="1"/>
</dbReference>
<keyword evidence="5" id="KW-1133">Transmembrane helix</keyword>
<dbReference type="PROSITE" id="PS51935">
    <property type="entry name" value="NLPC_P60"/>
    <property type="match status" value="1"/>
</dbReference>
<comment type="caution">
    <text evidence="7">The sequence shown here is derived from an EMBL/GenBank/DDBJ whole genome shotgun (WGS) entry which is preliminary data.</text>
</comment>
<dbReference type="Pfam" id="PF00877">
    <property type="entry name" value="NLPC_P60"/>
    <property type="match status" value="1"/>
</dbReference>
<reference evidence="8" key="1">
    <citation type="journal article" date="2019" name="Int. J. Syst. Evol. Microbiol.">
        <title>The Global Catalogue of Microorganisms (GCM) 10K type strain sequencing project: providing services to taxonomists for standard genome sequencing and annotation.</title>
        <authorList>
            <consortium name="The Broad Institute Genomics Platform"/>
            <consortium name="The Broad Institute Genome Sequencing Center for Infectious Disease"/>
            <person name="Wu L."/>
            <person name="Ma J."/>
        </authorList>
    </citation>
    <scope>NUCLEOTIDE SEQUENCE [LARGE SCALE GENOMIC DNA]</scope>
    <source>
        <strain evidence="8">JCM 31696</strain>
    </source>
</reference>
<evidence type="ECO:0000256" key="3">
    <source>
        <dbReference type="ARBA" id="ARBA00022801"/>
    </source>
</evidence>
<dbReference type="InterPro" id="IPR031304">
    <property type="entry name" value="SLT_2"/>
</dbReference>
<dbReference type="PANTHER" id="PTHR47359:SF3">
    <property type="entry name" value="NLP_P60 DOMAIN-CONTAINING PROTEIN-RELATED"/>
    <property type="match status" value="1"/>
</dbReference>
<gene>
    <name evidence="7" type="ORF">ACFQ07_31550</name>
</gene>
<feature type="transmembrane region" description="Helical" evidence="5">
    <location>
        <begin position="12"/>
        <end position="38"/>
    </location>
</feature>
<evidence type="ECO:0000259" key="6">
    <source>
        <dbReference type="PROSITE" id="PS51935"/>
    </source>
</evidence>
<dbReference type="PROSITE" id="PS51257">
    <property type="entry name" value="PROKAR_LIPOPROTEIN"/>
    <property type="match status" value="1"/>
</dbReference>
<dbReference type="InterPro" id="IPR000064">
    <property type="entry name" value="NLP_P60_dom"/>
</dbReference>